<organism evidence="1 2">
    <name type="scientific">Marinobacter excellens LAMA 842</name>
    <dbReference type="NCBI Taxonomy" id="1306954"/>
    <lineage>
        <taxon>Bacteria</taxon>
        <taxon>Pseudomonadati</taxon>
        <taxon>Pseudomonadota</taxon>
        <taxon>Gammaproteobacteria</taxon>
        <taxon>Pseudomonadales</taxon>
        <taxon>Marinobacteraceae</taxon>
        <taxon>Marinobacter</taxon>
    </lineage>
</organism>
<proteinExistence type="predicted"/>
<evidence type="ECO:0000313" key="1">
    <source>
        <dbReference type="EMBL" id="KXO07556.1"/>
    </source>
</evidence>
<sequence length="59" mass="6530">MEQNKGEVTAKAALPSSKIEQEIRKIIVCEESPSSANNSGKLDLRIKKSETLGELNIRF</sequence>
<dbReference type="EMBL" id="LOCO01000022">
    <property type="protein sequence ID" value="KXO07556.1"/>
    <property type="molecule type" value="Genomic_DNA"/>
</dbReference>
<dbReference type="PATRIC" id="fig|1306954.6.peg.1829"/>
<dbReference type="Proteomes" id="UP000070282">
    <property type="component" value="Unassembled WGS sequence"/>
</dbReference>
<reference evidence="2" key="1">
    <citation type="submission" date="2015-12" db="EMBL/GenBank/DDBJ databases">
        <authorList>
            <person name="Lima A."/>
            <person name="Farahani Zayas N."/>
            <person name="Castro Da Silva M.A."/>
            <person name="Cabral A."/>
            <person name="Pessatti M.L."/>
        </authorList>
    </citation>
    <scope>NUCLEOTIDE SEQUENCE [LARGE SCALE GENOMIC DNA]</scope>
    <source>
        <strain evidence="2">LAMA 842</strain>
    </source>
</reference>
<comment type="caution">
    <text evidence="1">The sequence shown here is derived from an EMBL/GenBank/DDBJ whole genome shotgun (WGS) entry which is preliminary data.</text>
</comment>
<evidence type="ECO:0000313" key="2">
    <source>
        <dbReference type="Proteomes" id="UP000070282"/>
    </source>
</evidence>
<dbReference type="AlphaFoldDB" id="A0A137S555"/>
<name>A0A137S555_9GAMM</name>
<keyword evidence="2" id="KW-1185">Reference proteome</keyword>
<gene>
    <name evidence="1" type="ORF">J122_3262</name>
</gene>
<accession>A0A137S555</accession>
<protein>
    <submittedName>
        <fullName evidence="1">Uncharacterized protein</fullName>
    </submittedName>
</protein>